<dbReference type="Pfam" id="PF13449">
    <property type="entry name" value="Phytase-like"/>
    <property type="match status" value="1"/>
</dbReference>
<name>A0ABX4I4H5_9GAMM</name>
<evidence type="ECO:0000313" key="3">
    <source>
        <dbReference type="Proteomes" id="UP000218427"/>
    </source>
</evidence>
<gene>
    <name evidence="2" type="ORF">AWR36_001215</name>
</gene>
<dbReference type="SUPFAM" id="SSF63825">
    <property type="entry name" value="YWTD domain"/>
    <property type="match status" value="1"/>
</dbReference>
<feature type="domain" description="Phytase-like" evidence="1">
    <location>
        <begin position="32"/>
        <end position="292"/>
    </location>
</feature>
<evidence type="ECO:0000313" key="2">
    <source>
        <dbReference type="EMBL" id="PCO07078.1"/>
    </source>
</evidence>
<reference evidence="2" key="1">
    <citation type="submission" date="2017-08" db="EMBL/GenBank/DDBJ databases">
        <title>Microbulbifer marisrubri sp. nov., a halophilic alphaproteobacterium isolated from marine sediment of the Yellow Sea, China.</title>
        <authorList>
            <person name="Zhang G."/>
            <person name="Xiong Q."/>
        </authorList>
    </citation>
    <scope>NUCLEOTIDE SEQUENCE [LARGE SCALE GENOMIC DNA]</scope>
    <source>
        <strain evidence="2">WRN-8</strain>
    </source>
</reference>
<sequence length="316" mass="35252">MFGWSLVCTAETVRTAKLLGAWWLEGSAGLDISGLSFCDGELLAVSDKRDDRLYRIRLPNRPDVRTAALDIRSQFQSPEAPDHESLVNRLAALVRPGAQMDFEGVTCDADHRFVVSERHDRIARISASETGDVQLNWLPFRWREAARFQGYLQVFNAGSEGITRSGTAERPEFWIALERQPRGLLRLKGATEQAGQGADLEFRQLPPVAGLDFYGRAEDVTGLDIFRGGLYTLERNAFAVCRRSLQTLEASWCIDYRAVEEAPIFVYADTRFGKAEGLAVSENGIYVVLDNNNVARAADPSDQRALLMHLAHPDHP</sequence>
<comment type="caution">
    <text evidence="2">The sequence shown here is derived from an EMBL/GenBank/DDBJ whole genome shotgun (WGS) entry which is preliminary data.</text>
</comment>
<dbReference type="InterPro" id="IPR027372">
    <property type="entry name" value="Phytase-like_dom"/>
</dbReference>
<evidence type="ECO:0000259" key="1">
    <source>
        <dbReference type="Pfam" id="PF13449"/>
    </source>
</evidence>
<proteinExistence type="predicted"/>
<dbReference type="Proteomes" id="UP000218427">
    <property type="component" value="Unassembled WGS sequence"/>
</dbReference>
<protein>
    <recommendedName>
        <fullName evidence="1">Phytase-like domain-containing protein</fullName>
    </recommendedName>
</protein>
<accession>A0ABX4I4H5</accession>
<dbReference type="EMBL" id="LRFG02000001">
    <property type="protein sequence ID" value="PCO07078.1"/>
    <property type="molecule type" value="Genomic_DNA"/>
</dbReference>
<organism evidence="2 3">
    <name type="scientific">Microbulbifer flavimaris</name>
    <dbReference type="NCBI Taxonomy" id="1781068"/>
    <lineage>
        <taxon>Bacteria</taxon>
        <taxon>Pseudomonadati</taxon>
        <taxon>Pseudomonadota</taxon>
        <taxon>Gammaproteobacteria</taxon>
        <taxon>Cellvibrionales</taxon>
        <taxon>Microbulbiferaceae</taxon>
        <taxon>Microbulbifer</taxon>
    </lineage>
</organism>
<keyword evidence="3" id="KW-1185">Reference proteome</keyword>